<dbReference type="KEGG" id="cdn:BN940_17541"/>
<sequence>MLRLSRSSTTLKRVMGMLSTHVGEIRLEGRQISGLPSCEVARRGLELVPGGRPIFPMPTAEENLLATAANRHQSARPCGLAQRHCIIGKGRVVRSGDSAALRRDGEVVEHYLGV</sequence>
<keyword evidence="3" id="KW-0029">Amino-acid transport</keyword>
<gene>
    <name evidence="4" type="ORF">BN940_17541</name>
</gene>
<dbReference type="PANTHER" id="PTHR43820:SF2">
    <property type="entry name" value="ABC TRANSPORTER ATP-BINDING PROTEIN"/>
    <property type="match status" value="1"/>
</dbReference>
<evidence type="ECO:0000256" key="3">
    <source>
        <dbReference type="ARBA" id="ARBA00022970"/>
    </source>
</evidence>
<dbReference type="Gene3D" id="3.40.50.300">
    <property type="entry name" value="P-loop containing nucleotide triphosphate hydrolases"/>
    <property type="match status" value="1"/>
</dbReference>
<evidence type="ECO:0000313" key="5">
    <source>
        <dbReference type="Proteomes" id="UP000019805"/>
    </source>
</evidence>
<dbReference type="Proteomes" id="UP000019805">
    <property type="component" value="Chromosome"/>
</dbReference>
<keyword evidence="5" id="KW-1185">Reference proteome</keyword>
<dbReference type="InterPro" id="IPR052156">
    <property type="entry name" value="BCAA_Transport_ATP-bd_LivF"/>
</dbReference>
<dbReference type="PANTHER" id="PTHR43820">
    <property type="entry name" value="HIGH-AFFINITY BRANCHED-CHAIN AMINO ACID TRANSPORT ATP-BINDING PROTEIN LIVF"/>
    <property type="match status" value="1"/>
</dbReference>
<comment type="similarity">
    <text evidence="1">Belongs to the ABC transporter superfamily.</text>
</comment>
<evidence type="ECO:0000313" key="4">
    <source>
        <dbReference type="EMBL" id="CDM25941.1"/>
    </source>
</evidence>
<dbReference type="GO" id="GO:0015807">
    <property type="term" value="P:L-amino acid transport"/>
    <property type="evidence" value="ECO:0007669"/>
    <property type="project" value="TreeGrafter"/>
</dbReference>
<dbReference type="eggNOG" id="COG0410">
    <property type="taxonomic scope" value="Bacteria"/>
</dbReference>
<dbReference type="HOGENOM" id="CLU_2116589_0_0_4"/>
<dbReference type="EMBL" id="HG916765">
    <property type="protein sequence ID" value="CDM25941.1"/>
    <property type="molecule type" value="Genomic_DNA"/>
</dbReference>
<reference evidence="4 5" key="1">
    <citation type="journal article" date="2014" name="BMC Microbiol.">
        <title>The oxygen-independent metabolism of cyclic monoterpenes in Castellaniella defragrans 65Phen.</title>
        <authorList>
            <person name="Petasch J."/>
            <person name="Disch E.M."/>
            <person name="Markert S."/>
            <person name="Becher D."/>
            <person name="Schweder T."/>
            <person name="Huttel B."/>
            <person name="Reinhardt R."/>
            <person name="Harder J."/>
        </authorList>
    </citation>
    <scope>NUCLEOTIDE SEQUENCE [LARGE SCALE GENOMIC DNA]</scope>
    <source>
        <strain evidence="4">65Phen</strain>
    </source>
</reference>
<dbReference type="InterPro" id="IPR027417">
    <property type="entry name" value="P-loop_NTPase"/>
</dbReference>
<protein>
    <submittedName>
        <fullName evidence="4">ABC transporter</fullName>
    </submittedName>
</protein>
<organism evidence="4 5">
    <name type="scientific">Castellaniella defragrans (strain DSM 12143 / CCUG 39792 / 65Phen)</name>
    <name type="common">Alcaligenes defragrans</name>
    <dbReference type="NCBI Taxonomy" id="1437824"/>
    <lineage>
        <taxon>Bacteria</taxon>
        <taxon>Pseudomonadati</taxon>
        <taxon>Pseudomonadota</taxon>
        <taxon>Betaproteobacteria</taxon>
        <taxon>Burkholderiales</taxon>
        <taxon>Alcaligenaceae</taxon>
        <taxon>Castellaniella</taxon>
    </lineage>
</organism>
<proteinExistence type="inferred from homology"/>
<evidence type="ECO:0000256" key="2">
    <source>
        <dbReference type="ARBA" id="ARBA00022448"/>
    </source>
</evidence>
<dbReference type="STRING" id="1437824.BN940_17541"/>
<keyword evidence="2" id="KW-0813">Transport</keyword>
<evidence type="ECO:0000256" key="1">
    <source>
        <dbReference type="ARBA" id="ARBA00005417"/>
    </source>
</evidence>
<accession>W8X668</accession>
<dbReference type="AlphaFoldDB" id="W8X668"/>
<dbReference type="SUPFAM" id="SSF52540">
    <property type="entry name" value="P-loop containing nucleoside triphosphate hydrolases"/>
    <property type="match status" value="1"/>
</dbReference>
<name>W8X668_CASD6</name>
<dbReference type="GO" id="GO:0015658">
    <property type="term" value="F:branched-chain amino acid transmembrane transporter activity"/>
    <property type="evidence" value="ECO:0007669"/>
    <property type="project" value="TreeGrafter"/>
</dbReference>